<feature type="domain" description="Putative collagen-binding" evidence="2">
    <location>
        <begin position="454"/>
        <end position="538"/>
    </location>
</feature>
<dbReference type="AlphaFoldDB" id="W3WIM9"/>
<dbReference type="eggNOG" id="ENOG502RX0M">
    <property type="taxonomic scope" value="Eukaryota"/>
</dbReference>
<evidence type="ECO:0000313" key="4">
    <source>
        <dbReference type="EMBL" id="ETS73723.1"/>
    </source>
</evidence>
<dbReference type="Proteomes" id="UP000030651">
    <property type="component" value="Unassembled WGS sequence"/>
</dbReference>
<dbReference type="Gene3D" id="3.20.20.80">
    <property type="entry name" value="Glycosidases"/>
    <property type="match status" value="1"/>
</dbReference>
<evidence type="ECO:0000313" key="5">
    <source>
        <dbReference type="Proteomes" id="UP000030651"/>
    </source>
</evidence>
<gene>
    <name evidence="4" type="ORF">PFICI_14669</name>
</gene>
<reference evidence="5" key="1">
    <citation type="journal article" date="2015" name="BMC Genomics">
        <title>Genomic and transcriptomic analysis of the endophytic fungus Pestalotiopsis fici reveals its lifestyle and high potential for synthesis of natural products.</title>
        <authorList>
            <person name="Wang X."/>
            <person name="Zhang X."/>
            <person name="Liu L."/>
            <person name="Xiang M."/>
            <person name="Wang W."/>
            <person name="Sun X."/>
            <person name="Che Y."/>
            <person name="Guo L."/>
            <person name="Liu G."/>
            <person name="Guo L."/>
            <person name="Wang C."/>
            <person name="Yin W.B."/>
            <person name="Stadler M."/>
            <person name="Zhang X."/>
            <person name="Liu X."/>
        </authorList>
    </citation>
    <scope>NUCLEOTIDE SEQUENCE [LARGE SCALE GENOMIC DNA]</scope>
    <source>
        <strain evidence="5">W106-1 / CGMCC3.15140</strain>
    </source>
</reference>
<sequence length="557" mass="62553">MVRIPSLVAAAALASSALGIVVSEVQQYAWTDLAISSRPDGRYMHRTTSGEPFLWIADTNWEMFHRMNHTDIDLYFADRSAKGFNVIQAVLLSKYNVTTAPNFFGDLAIDNSDPMQPNEGYFSFVDWVVARAAEYDILVCLVPVWGRYVSAGWYGTIGPRLFDKDNAYWLGQYIGKRYPGLTKMLGGDTNGFWANNVPQARQAWRDDPYGDPTKLLDPIEDTREIWAAMMKGFKEEEAKAGYEAFVTFQPTNPWISDPPTPLPYGHNYINGSLGTLSMDAVQSGHESPDPDGIDANFTVLTPWDSNKNYENIIQMREQFSGPVMDVENHYELAHDSFDPSKPLWNASHVRHGFYPALLSGACGITYGSLPVQQTYTRLELVASPEHYWEPQLGLEANTSWQEGIHLPGAKQTGYVGKLFALLSDEEFDGLEPAREYISSSADAEEDVMQYTGTRYVAGMVTKGQYWVYTGFGDTFQIDLGALASRWQSLDTLYTAHWFDPRTGKLQYANSEKPRLAIGQRTFVPPTYGGVDHDWVLVITAEHLCTWFSLAIRSIRGT</sequence>
<dbReference type="EMBL" id="KI912121">
    <property type="protein sequence ID" value="ETS73723.1"/>
    <property type="molecule type" value="Genomic_DNA"/>
</dbReference>
<dbReference type="InterPro" id="IPR025277">
    <property type="entry name" value="Apiosidase-like_cat_dom"/>
</dbReference>
<keyword evidence="1" id="KW-0732">Signal</keyword>
<dbReference type="InterPro" id="IPR017853">
    <property type="entry name" value="GH"/>
</dbReference>
<dbReference type="RefSeq" id="XP_007841441.1">
    <property type="nucleotide sequence ID" value="XM_007843250.1"/>
</dbReference>
<dbReference type="GeneID" id="19279682"/>
<evidence type="ECO:0000259" key="3">
    <source>
        <dbReference type="Pfam" id="PF13204"/>
    </source>
</evidence>
<evidence type="ECO:0008006" key="6">
    <source>
        <dbReference type="Google" id="ProtNLM"/>
    </source>
</evidence>
<dbReference type="KEGG" id="pfy:PFICI_14669"/>
<dbReference type="HOGENOM" id="CLU_023504_1_0_1"/>
<dbReference type="InParanoid" id="W3WIM9"/>
<evidence type="ECO:0000259" key="2">
    <source>
        <dbReference type="Pfam" id="PF12904"/>
    </source>
</evidence>
<feature type="domain" description="Apiosidase-like catalytic" evidence="3">
    <location>
        <begin position="40"/>
        <end position="420"/>
    </location>
</feature>
<dbReference type="STRING" id="1229662.W3WIM9"/>
<dbReference type="OMA" id="YLGDTAW"/>
<dbReference type="OrthoDB" id="2581507at2759"/>
<feature type="signal peptide" evidence="1">
    <location>
        <begin position="1"/>
        <end position="19"/>
    </location>
</feature>
<dbReference type="InterPro" id="IPR024749">
    <property type="entry name" value="Collagen-bd_put"/>
</dbReference>
<dbReference type="PANTHER" id="PTHR37836:SF2">
    <property type="entry name" value="DUF4038 DOMAIN-CONTAINING PROTEIN"/>
    <property type="match status" value="1"/>
</dbReference>
<dbReference type="Pfam" id="PF13204">
    <property type="entry name" value="Apiosidase"/>
    <property type="match status" value="1"/>
</dbReference>
<evidence type="ECO:0000256" key="1">
    <source>
        <dbReference type="SAM" id="SignalP"/>
    </source>
</evidence>
<dbReference type="SUPFAM" id="SSF51445">
    <property type="entry name" value="(Trans)glycosidases"/>
    <property type="match status" value="1"/>
</dbReference>
<accession>W3WIM9</accession>
<feature type="chain" id="PRO_5004833421" description="DUF4038 domain-containing protein" evidence="1">
    <location>
        <begin position="20"/>
        <end position="557"/>
    </location>
</feature>
<dbReference type="PANTHER" id="PTHR37836">
    <property type="entry name" value="LMO1036 PROTEIN"/>
    <property type="match status" value="1"/>
</dbReference>
<organism evidence="4 5">
    <name type="scientific">Pestalotiopsis fici (strain W106-1 / CGMCC3.15140)</name>
    <dbReference type="NCBI Taxonomy" id="1229662"/>
    <lineage>
        <taxon>Eukaryota</taxon>
        <taxon>Fungi</taxon>
        <taxon>Dikarya</taxon>
        <taxon>Ascomycota</taxon>
        <taxon>Pezizomycotina</taxon>
        <taxon>Sordariomycetes</taxon>
        <taxon>Xylariomycetidae</taxon>
        <taxon>Amphisphaeriales</taxon>
        <taxon>Sporocadaceae</taxon>
        <taxon>Pestalotiopsis</taxon>
    </lineage>
</organism>
<keyword evidence="5" id="KW-1185">Reference proteome</keyword>
<dbReference type="Pfam" id="PF12904">
    <property type="entry name" value="Collagen_bind_2"/>
    <property type="match status" value="1"/>
</dbReference>
<protein>
    <recommendedName>
        <fullName evidence="6">DUF4038 domain-containing protein</fullName>
    </recommendedName>
</protein>
<proteinExistence type="predicted"/>
<name>W3WIM9_PESFW</name>